<dbReference type="Proteomes" id="UP000297890">
    <property type="component" value="Unassembled WGS sequence"/>
</dbReference>
<keyword evidence="2" id="KW-1185">Reference proteome</keyword>
<dbReference type="AlphaFoldDB" id="A0A4Z0FFX7"/>
<dbReference type="OrthoDB" id="5296954at2"/>
<name>A0A4Z0FFX7_9GAMM</name>
<proteinExistence type="predicted"/>
<evidence type="ECO:0000313" key="1">
    <source>
        <dbReference type="EMBL" id="TFZ84241.1"/>
    </source>
</evidence>
<dbReference type="InterPro" id="IPR024409">
    <property type="entry name" value="DUF3833"/>
</dbReference>
<dbReference type="PROSITE" id="PS51257">
    <property type="entry name" value="PROKAR_LIPOPROTEIN"/>
    <property type="match status" value="1"/>
</dbReference>
<reference evidence="1 2" key="1">
    <citation type="journal article" date="2019" name="ISME J.">
        <title>Candidatus Macondimonas diazotrophica, a novel gammaproteobacterial genus dominating crude-oil-contaminated coastal sediments.</title>
        <authorList>
            <person name="Karthikeyan S."/>
            <person name="Konstantinidis K."/>
        </authorList>
    </citation>
    <scope>NUCLEOTIDE SEQUENCE [LARGE SCALE GENOMIC DNA]</scope>
    <source>
        <strain evidence="1 2">KTK01</strain>
    </source>
</reference>
<dbReference type="EMBL" id="SRIO01000001">
    <property type="protein sequence ID" value="TFZ84241.1"/>
    <property type="molecule type" value="Genomic_DNA"/>
</dbReference>
<protein>
    <submittedName>
        <fullName evidence="1">DUF3833 domain-containing protein</fullName>
    </submittedName>
</protein>
<sequence>MRLLALLGVLGLAACGGVNTKIYEGTEPPLVLEDYFLGQTRAWGMFQDRAGELKRSFEVRIDGKMVDGELVMTEDFVYSDGEKSQRIWRIKRVDAHHYEGRADDVVGVAKGVVYGRALNWTYTLALPVGDKTYHVQFDDWMYLQPDGVLLNRARMSKFGVELGQVTLAFRKL</sequence>
<organism evidence="1 2">
    <name type="scientific">Candidatus Macondimonas diazotrophica</name>
    <dbReference type="NCBI Taxonomy" id="2305248"/>
    <lineage>
        <taxon>Bacteria</taxon>
        <taxon>Pseudomonadati</taxon>
        <taxon>Pseudomonadota</taxon>
        <taxon>Gammaproteobacteria</taxon>
        <taxon>Chromatiales</taxon>
        <taxon>Ectothiorhodospiraceae</taxon>
        <taxon>Candidatus Macondimonas</taxon>
    </lineage>
</organism>
<dbReference type="Pfam" id="PF12915">
    <property type="entry name" value="DUF3833"/>
    <property type="match status" value="1"/>
</dbReference>
<accession>A0A4Z0FFX7</accession>
<gene>
    <name evidence="1" type="ORF">E4680_00055</name>
</gene>
<comment type="caution">
    <text evidence="1">The sequence shown here is derived from an EMBL/GenBank/DDBJ whole genome shotgun (WGS) entry which is preliminary data.</text>
</comment>
<evidence type="ECO:0000313" key="2">
    <source>
        <dbReference type="Proteomes" id="UP000297890"/>
    </source>
</evidence>